<dbReference type="EMBL" id="VOOS01000002">
    <property type="protein sequence ID" value="TXB66064.1"/>
    <property type="molecule type" value="Genomic_DNA"/>
</dbReference>
<protein>
    <submittedName>
        <fullName evidence="1">Tetratricopeptide repeat protein</fullName>
    </submittedName>
</protein>
<sequence length="191" mass="22392">MKNIFFILSLSILIYSCKNDTQPKEVVLEKQEIVEDPIDTYDERVEDIAKYTVLMYDDSLNFNKEVAENLLLAYDRFITKDDFYNIHKEYIFKAGELCRGLNRPHDAIRYFNMLLEKDPEYKLAPEALFYKAATVGDMLKEHDEAKRLYQEFIDTYPNHPLVESAKGSILIEGQDLKDVIKNFKKKNEADA</sequence>
<name>A0A5C6RVJ2_9FLAO</name>
<dbReference type="PROSITE" id="PS51257">
    <property type="entry name" value="PROKAR_LIPOPROTEIN"/>
    <property type="match status" value="1"/>
</dbReference>
<comment type="caution">
    <text evidence="1">The sequence shown here is derived from an EMBL/GenBank/DDBJ whole genome shotgun (WGS) entry which is preliminary data.</text>
</comment>
<dbReference type="Gene3D" id="1.25.40.10">
    <property type="entry name" value="Tetratricopeptide repeat domain"/>
    <property type="match status" value="1"/>
</dbReference>
<evidence type="ECO:0000313" key="2">
    <source>
        <dbReference type="Proteomes" id="UP000321721"/>
    </source>
</evidence>
<dbReference type="Pfam" id="PF13174">
    <property type="entry name" value="TPR_6"/>
    <property type="match status" value="1"/>
</dbReference>
<keyword evidence="2" id="KW-1185">Reference proteome</keyword>
<dbReference type="InterPro" id="IPR019734">
    <property type="entry name" value="TPR_rpt"/>
</dbReference>
<proteinExistence type="predicted"/>
<dbReference type="InterPro" id="IPR011990">
    <property type="entry name" value="TPR-like_helical_dom_sf"/>
</dbReference>
<dbReference type="SUPFAM" id="SSF48452">
    <property type="entry name" value="TPR-like"/>
    <property type="match status" value="1"/>
</dbReference>
<reference evidence="1 2" key="1">
    <citation type="submission" date="2019-08" db="EMBL/GenBank/DDBJ databases">
        <title>Genome of Vicingus serpentipes NCIMB 15042.</title>
        <authorList>
            <person name="Bowman J.P."/>
        </authorList>
    </citation>
    <scope>NUCLEOTIDE SEQUENCE [LARGE SCALE GENOMIC DNA]</scope>
    <source>
        <strain evidence="1 2">NCIMB 15042</strain>
    </source>
</reference>
<dbReference type="Proteomes" id="UP000321721">
    <property type="component" value="Unassembled WGS sequence"/>
</dbReference>
<gene>
    <name evidence="1" type="ORF">FRY74_05700</name>
</gene>
<accession>A0A5C6RVJ2</accession>
<evidence type="ECO:0000313" key="1">
    <source>
        <dbReference type="EMBL" id="TXB66064.1"/>
    </source>
</evidence>
<organism evidence="1 2">
    <name type="scientific">Vicingus serpentipes</name>
    <dbReference type="NCBI Taxonomy" id="1926625"/>
    <lineage>
        <taxon>Bacteria</taxon>
        <taxon>Pseudomonadati</taxon>
        <taxon>Bacteroidota</taxon>
        <taxon>Flavobacteriia</taxon>
        <taxon>Flavobacteriales</taxon>
        <taxon>Vicingaceae</taxon>
        <taxon>Vicingus</taxon>
    </lineage>
</organism>
<dbReference type="OrthoDB" id="1467683at2"/>
<dbReference type="AlphaFoldDB" id="A0A5C6RVJ2"/>
<dbReference type="RefSeq" id="WP_147099484.1">
    <property type="nucleotide sequence ID" value="NZ_VOOS01000002.1"/>
</dbReference>